<evidence type="ECO:0000259" key="3">
    <source>
        <dbReference type="SMART" id="SM00421"/>
    </source>
</evidence>
<dbReference type="SMART" id="SM00421">
    <property type="entry name" value="HTH_LUXR"/>
    <property type="match status" value="1"/>
</dbReference>
<dbReference type="InterPro" id="IPR051797">
    <property type="entry name" value="TrmB-like"/>
</dbReference>
<dbReference type="Proteomes" id="UP001422759">
    <property type="component" value="Unassembled WGS sequence"/>
</dbReference>
<name>A0ABP5KU75_9ACTN</name>
<gene>
    <name evidence="4" type="ORF">GCM10009760_14780</name>
</gene>
<dbReference type="InterPro" id="IPR000792">
    <property type="entry name" value="Tscrpt_reg_LuxR_C"/>
</dbReference>
<sequence>MADEALRPVLGEHARDLYRWALLNGPLAESAVARAADETSLTEAQCRDAIETLNATRLLKPVAPEPATGPAWQAQSPQAAGAQLLSERESALRHQEAQLRREREQVQSLREEFVGLMPLYHQGRQLAHPHGAIDLLSDKFAVRAMLVDAVGACRSELLVSKPGGAFPPGSMHEALPRDLELLASGVRMRNLYQHVTRFDQATRANAEQLIAAGAEIRTLTDVLPQMIIIDGELAFLPAAGGGALLVREPSLLAFLISTYERDWENATPFTLGPQAARDVSEDLKQNIQLLLSNGLKDEAIARRLGISLRTCRRHVSELLESLGASSRFQAGVFTERLSATVGAVVPEAVPVAGRPEPQAGCTQCGSPLPPASATGRRRLHCSPRCRARAHRARRRPAAQAPSATEPAGT</sequence>
<dbReference type="Pfam" id="PF00196">
    <property type="entry name" value="GerE"/>
    <property type="match status" value="1"/>
</dbReference>
<proteinExistence type="predicted"/>
<evidence type="ECO:0000256" key="2">
    <source>
        <dbReference type="SAM" id="MobiDB-lite"/>
    </source>
</evidence>
<evidence type="ECO:0000313" key="5">
    <source>
        <dbReference type="Proteomes" id="UP001422759"/>
    </source>
</evidence>
<evidence type="ECO:0000313" key="4">
    <source>
        <dbReference type="EMBL" id="GAA2135823.1"/>
    </source>
</evidence>
<feature type="domain" description="HTH luxR-type" evidence="3">
    <location>
        <begin position="285"/>
        <end position="334"/>
    </location>
</feature>
<feature type="region of interest" description="Disordered" evidence="2">
    <location>
        <begin position="368"/>
        <end position="409"/>
    </location>
</feature>
<feature type="compositionally biased region" description="Basic residues" evidence="2">
    <location>
        <begin position="375"/>
        <end position="396"/>
    </location>
</feature>
<comment type="caution">
    <text evidence="4">The sequence shown here is derived from an EMBL/GenBank/DDBJ whole genome shotgun (WGS) entry which is preliminary data.</text>
</comment>
<evidence type="ECO:0000256" key="1">
    <source>
        <dbReference type="SAM" id="Coils"/>
    </source>
</evidence>
<feature type="coiled-coil region" evidence="1">
    <location>
        <begin position="85"/>
        <end position="112"/>
    </location>
</feature>
<dbReference type="PANTHER" id="PTHR34293">
    <property type="entry name" value="HTH-TYPE TRANSCRIPTIONAL REGULATOR TRMBL2"/>
    <property type="match status" value="1"/>
</dbReference>
<keyword evidence="1" id="KW-0175">Coiled coil</keyword>
<protein>
    <recommendedName>
        <fullName evidence="3">HTH luxR-type domain-containing protein</fullName>
    </recommendedName>
</protein>
<dbReference type="PANTHER" id="PTHR34293:SF1">
    <property type="entry name" value="HTH-TYPE TRANSCRIPTIONAL REGULATOR TRMBL2"/>
    <property type="match status" value="1"/>
</dbReference>
<dbReference type="CDD" id="cd06170">
    <property type="entry name" value="LuxR_C_like"/>
    <property type="match status" value="1"/>
</dbReference>
<reference evidence="5" key="1">
    <citation type="journal article" date="2019" name="Int. J. Syst. Evol. Microbiol.">
        <title>The Global Catalogue of Microorganisms (GCM) 10K type strain sequencing project: providing services to taxonomists for standard genome sequencing and annotation.</title>
        <authorList>
            <consortium name="The Broad Institute Genomics Platform"/>
            <consortium name="The Broad Institute Genome Sequencing Center for Infectious Disease"/>
            <person name="Wu L."/>
            <person name="Ma J."/>
        </authorList>
    </citation>
    <scope>NUCLEOTIDE SEQUENCE [LARGE SCALE GENOMIC DNA]</scope>
    <source>
        <strain evidence="5">JCM 14560</strain>
    </source>
</reference>
<organism evidence="4 5">
    <name type="scientific">Kitasatospora kazusensis</name>
    <dbReference type="NCBI Taxonomy" id="407974"/>
    <lineage>
        <taxon>Bacteria</taxon>
        <taxon>Bacillati</taxon>
        <taxon>Actinomycetota</taxon>
        <taxon>Actinomycetes</taxon>
        <taxon>Kitasatosporales</taxon>
        <taxon>Streptomycetaceae</taxon>
        <taxon>Kitasatospora</taxon>
    </lineage>
</organism>
<dbReference type="InterPro" id="IPR036388">
    <property type="entry name" value="WH-like_DNA-bd_sf"/>
</dbReference>
<keyword evidence="5" id="KW-1185">Reference proteome</keyword>
<dbReference type="EMBL" id="BAAANT010000006">
    <property type="protein sequence ID" value="GAA2135823.1"/>
    <property type="molecule type" value="Genomic_DNA"/>
</dbReference>
<dbReference type="Gene3D" id="1.10.10.10">
    <property type="entry name" value="Winged helix-like DNA-binding domain superfamily/Winged helix DNA-binding domain"/>
    <property type="match status" value="1"/>
</dbReference>
<dbReference type="RefSeq" id="WP_344462022.1">
    <property type="nucleotide sequence ID" value="NZ_BAAANT010000006.1"/>
</dbReference>
<dbReference type="InterPro" id="IPR016032">
    <property type="entry name" value="Sig_transdc_resp-reg_C-effctor"/>
</dbReference>
<accession>A0ABP5KU75</accession>
<dbReference type="SUPFAM" id="SSF46894">
    <property type="entry name" value="C-terminal effector domain of the bipartite response regulators"/>
    <property type="match status" value="1"/>
</dbReference>